<dbReference type="OrthoDB" id="2506496at2759"/>
<dbReference type="Proteomes" id="UP000037035">
    <property type="component" value="Unassembled WGS sequence"/>
</dbReference>
<name>A0A0L6VDQ1_9BASI</name>
<dbReference type="VEuPathDB" id="FungiDB:VP01_1964g1"/>
<keyword evidence="2" id="KW-1185">Reference proteome</keyword>
<evidence type="ECO:0000313" key="2">
    <source>
        <dbReference type="Proteomes" id="UP000037035"/>
    </source>
</evidence>
<sequence length="194" mass="22336">MVFRRCNTTKIATVRILLQNHSQKVISNALGVMACRKSVSPWRNLYYEMKQVVYDHEKYTVQGQSSLLSAEDCEFMIEMVCTDPTVFLDEICECLYDGGGTPLGLTCIQENLINKPKITFKKPDTINICKNLAYFPSTKKMWPTIIDGLRKRLMYLQSFLYSQDNPPNNSSLMKIQNSSQSFLKSATIVFFLWQ</sequence>
<dbReference type="PROSITE" id="PS51257">
    <property type="entry name" value="PROKAR_LIPOPROTEIN"/>
    <property type="match status" value="1"/>
</dbReference>
<proteinExistence type="predicted"/>
<evidence type="ECO:0000313" key="1">
    <source>
        <dbReference type="EMBL" id="KNZ58260.1"/>
    </source>
</evidence>
<dbReference type="EMBL" id="LAVV01006797">
    <property type="protein sequence ID" value="KNZ58260.1"/>
    <property type="molecule type" value="Genomic_DNA"/>
</dbReference>
<organism evidence="1 2">
    <name type="scientific">Puccinia sorghi</name>
    <dbReference type="NCBI Taxonomy" id="27349"/>
    <lineage>
        <taxon>Eukaryota</taxon>
        <taxon>Fungi</taxon>
        <taxon>Dikarya</taxon>
        <taxon>Basidiomycota</taxon>
        <taxon>Pucciniomycotina</taxon>
        <taxon>Pucciniomycetes</taxon>
        <taxon>Pucciniales</taxon>
        <taxon>Pucciniaceae</taxon>
        <taxon>Puccinia</taxon>
    </lineage>
</organism>
<reference evidence="1 2" key="1">
    <citation type="submission" date="2015-08" db="EMBL/GenBank/DDBJ databases">
        <title>Next Generation Sequencing and Analysis of the Genome of Puccinia sorghi L Schw, the Causal Agent of Maize Common Rust.</title>
        <authorList>
            <person name="Rochi L."/>
            <person name="Burguener G."/>
            <person name="Darino M."/>
            <person name="Turjanski A."/>
            <person name="Kreff E."/>
            <person name="Dieguez M.J."/>
            <person name="Sacco F."/>
        </authorList>
    </citation>
    <scope>NUCLEOTIDE SEQUENCE [LARGE SCALE GENOMIC DNA]</scope>
    <source>
        <strain evidence="1 2">RO10H11247</strain>
    </source>
</reference>
<dbReference type="AlphaFoldDB" id="A0A0L6VDQ1"/>
<gene>
    <name evidence="1" type="ORF">VP01_1964g1</name>
</gene>
<dbReference type="STRING" id="27349.A0A0L6VDQ1"/>
<comment type="caution">
    <text evidence="1">The sequence shown here is derived from an EMBL/GenBank/DDBJ whole genome shotgun (WGS) entry which is preliminary data.</text>
</comment>
<accession>A0A0L6VDQ1</accession>
<protein>
    <submittedName>
        <fullName evidence="1">Uncharacterized protein</fullName>
    </submittedName>
</protein>
<dbReference type="PANTHER" id="PTHR46564:SF1">
    <property type="entry name" value="TRANSPOSASE"/>
    <property type="match status" value="1"/>
</dbReference>
<dbReference type="PANTHER" id="PTHR46564">
    <property type="entry name" value="TRANSPOSASE"/>
    <property type="match status" value="1"/>
</dbReference>